<dbReference type="Proteomes" id="UP000195062">
    <property type="component" value="Unassembled WGS sequence"/>
</dbReference>
<sequence length="143" mass="14535">MGHAVSRDLVTWTAAAPLSAPGAGFAHLEVLQVAEVDGRRVLVFSCAGSDLAGARAGQEGGVFALPLDDDQPFGRPVDIGRARLLHGEGLYAARIVRTPSGPALLGFEDAGADGSFVGRIPDPVPVRWDAAGLLVAVPAGSAS</sequence>
<proteinExistence type="predicted"/>
<dbReference type="InterPro" id="IPR023296">
    <property type="entry name" value="Glyco_hydro_beta-prop_sf"/>
</dbReference>
<name>A0A251XLB6_CLAMM</name>
<evidence type="ECO:0000313" key="2">
    <source>
        <dbReference type="Proteomes" id="UP000195062"/>
    </source>
</evidence>
<dbReference type="AlphaFoldDB" id="A0A251XLB6"/>
<protein>
    <submittedName>
        <fullName evidence="1">Uncharacterized protein</fullName>
    </submittedName>
</protein>
<comment type="caution">
    <text evidence="1">The sequence shown here is derived from an EMBL/GenBank/DDBJ whole genome shotgun (WGS) entry which is preliminary data.</text>
</comment>
<keyword evidence="2" id="KW-1185">Reference proteome</keyword>
<reference evidence="1 2" key="1">
    <citation type="submission" date="2016-08" db="EMBL/GenBank/DDBJ databases">
        <title>Genome sequence of Clavibacter michiganensis subsp. michiganensis strain CASJ007.</title>
        <authorList>
            <person name="Thapa S.P."/>
            <person name="Coaker G."/>
        </authorList>
    </citation>
    <scope>NUCLEOTIDE SEQUENCE [LARGE SCALE GENOMIC DNA]</scope>
    <source>
        <strain evidence="1">CASJ007</strain>
    </source>
</reference>
<dbReference type="SUPFAM" id="SSF75005">
    <property type="entry name" value="Arabinanase/levansucrase/invertase"/>
    <property type="match status" value="1"/>
</dbReference>
<accession>A0A251XLB6</accession>
<evidence type="ECO:0000313" key="1">
    <source>
        <dbReference type="EMBL" id="OUE04190.1"/>
    </source>
</evidence>
<organism evidence="1 2">
    <name type="scientific">Clavibacter michiganensis subsp. michiganensis</name>
    <dbReference type="NCBI Taxonomy" id="33013"/>
    <lineage>
        <taxon>Bacteria</taxon>
        <taxon>Bacillati</taxon>
        <taxon>Actinomycetota</taxon>
        <taxon>Actinomycetes</taxon>
        <taxon>Micrococcales</taxon>
        <taxon>Microbacteriaceae</taxon>
        <taxon>Clavibacter</taxon>
    </lineage>
</organism>
<dbReference type="EMBL" id="MDHH01000001">
    <property type="protein sequence ID" value="OUE04190.1"/>
    <property type="molecule type" value="Genomic_DNA"/>
</dbReference>
<dbReference type="Gene3D" id="2.115.10.20">
    <property type="entry name" value="Glycosyl hydrolase domain, family 43"/>
    <property type="match status" value="1"/>
</dbReference>
<gene>
    <name evidence="1" type="ORF">CMMCAS07_04520</name>
</gene>